<keyword evidence="5" id="KW-1185">Reference proteome</keyword>
<dbReference type="eggNOG" id="KOG0730">
    <property type="taxonomic scope" value="Eukaryota"/>
</dbReference>
<feature type="domain" description="AAA+ ATPase" evidence="3">
    <location>
        <begin position="245"/>
        <end position="404"/>
    </location>
</feature>
<proteinExistence type="predicted"/>
<gene>
    <name evidence="4" type="ORF">H696_05490</name>
</gene>
<evidence type="ECO:0000313" key="5">
    <source>
        <dbReference type="Proteomes" id="UP000030693"/>
    </source>
</evidence>
<dbReference type="InterPro" id="IPR041569">
    <property type="entry name" value="AAA_lid_3"/>
</dbReference>
<dbReference type="InterPro" id="IPR003960">
    <property type="entry name" value="ATPase_AAA_CS"/>
</dbReference>
<sequence length="787" mass="80038">MSGTFRLLTPASDPHGLLAGLHLPPGVSGTGASEADAAIRRAAEATRAAHFGLPVYMSAADAGAVFGAAGGGGGGGGGGTGSRPGAPCQGGPLEVSVVLTDGRVLGRGVGLEACPSLRGPGLLASTPVGAGQMYRVSFHEAVPAGSVYIDTQAPSFRLAVGRFGRLFPGPGQVRLLARGQALCPGPGGSGPCAGCGGDAGSPAADPAGSLATGHLTTDPHYQQLLALLAAPLNHAEHFAALGLQGVRGVLLHGPPGVGKTHLVRGVALALGALLLPVDPSAVLSSVTGESERRLRECFDRARRFAAESGSPCIIFIDEIDALCPARSLDGSGSASGTTTRVIAQLLTLMDGFHARSDAARVGGPGGCLRGEVVVVAATNRPDAVDPALRRPGRFDREVGIAPPDARARARLLRALVGATLGHGAAPPPGGPAVLEGGFLAELATRCIGFVAADLAALVRAAALRALDRLGAGEPGPSGLLTLEPADLWAALRSGEVQPSLIRDMAAGVELGAPITWADIGGLDSVKHKLRQSIEWPVLHRQAFLRLGLTPPRGVLLYGPPGCSKTTMARCIAHSTGSSFISLSGAAAIYSPYVGEAERVVRDTFAKARLAPPSVIFIDEIDALVGRRDLEGGAGGSEGGGVSDRVLATLLNEMDGVDPATGVLLLAATNRPDMLDPALLRPGRFDLQILVPPPDTADAREEILRVHARRTGLAEDVSLRQTDRYTGAELEAVVREAAYSALRRHLLAAGVDAPLPEGEAAITVGMADFLGALDTVRPALAGVATVGE</sequence>
<dbReference type="FunFam" id="3.40.50.300:FF:001440">
    <property type="entry name" value="ATPase, AAA family protein"/>
    <property type="match status" value="1"/>
</dbReference>
<feature type="domain" description="AAA+ ATPase" evidence="3">
    <location>
        <begin position="550"/>
        <end position="694"/>
    </location>
</feature>
<dbReference type="PROSITE" id="PS00674">
    <property type="entry name" value="AAA"/>
    <property type="match status" value="2"/>
</dbReference>
<dbReference type="Proteomes" id="UP000030693">
    <property type="component" value="Unassembled WGS sequence"/>
</dbReference>
<dbReference type="InterPro" id="IPR050168">
    <property type="entry name" value="AAA_ATPase_domain"/>
</dbReference>
<organism evidence="4">
    <name type="scientific">Fonticula alba</name>
    <name type="common">Slime mold</name>
    <dbReference type="NCBI Taxonomy" id="691883"/>
    <lineage>
        <taxon>Eukaryota</taxon>
        <taxon>Rotosphaerida</taxon>
        <taxon>Fonticulaceae</taxon>
        <taxon>Fonticula</taxon>
    </lineage>
</organism>
<dbReference type="GO" id="GO:0005524">
    <property type="term" value="F:ATP binding"/>
    <property type="evidence" value="ECO:0007669"/>
    <property type="project" value="UniProtKB-KW"/>
</dbReference>
<evidence type="ECO:0000256" key="1">
    <source>
        <dbReference type="ARBA" id="ARBA00022741"/>
    </source>
</evidence>
<dbReference type="RefSeq" id="XP_009497589.1">
    <property type="nucleotide sequence ID" value="XM_009499314.1"/>
</dbReference>
<reference evidence="4" key="1">
    <citation type="submission" date="2013-04" db="EMBL/GenBank/DDBJ databases">
        <title>The Genome Sequence of Fonticula alba ATCC 38817.</title>
        <authorList>
            <consortium name="The Broad Institute Genomics Platform"/>
            <person name="Russ C."/>
            <person name="Cuomo C."/>
            <person name="Burger G."/>
            <person name="Gray M.W."/>
            <person name="Holland P.W.H."/>
            <person name="King N."/>
            <person name="Lang F.B.F."/>
            <person name="Roger A.J."/>
            <person name="Ruiz-Trillo I."/>
            <person name="Brown M."/>
            <person name="Walker B."/>
            <person name="Young S."/>
            <person name="Zeng Q."/>
            <person name="Gargeya S."/>
            <person name="Fitzgerald M."/>
            <person name="Haas B."/>
            <person name="Abouelleil A."/>
            <person name="Allen A.W."/>
            <person name="Alvarado L."/>
            <person name="Arachchi H.M."/>
            <person name="Berlin A.M."/>
            <person name="Chapman S.B."/>
            <person name="Gainer-Dewar J."/>
            <person name="Goldberg J."/>
            <person name="Griggs A."/>
            <person name="Gujja S."/>
            <person name="Hansen M."/>
            <person name="Howarth C."/>
            <person name="Imamovic A."/>
            <person name="Ireland A."/>
            <person name="Larimer J."/>
            <person name="McCowan C."/>
            <person name="Murphy C."/>
            <person name="Pearson M."/>
            <person name="Poon T.W."/>
            <person name="Priest M."/>
            <person name="Roberts A."/>
            <person name="Saif S."/>
            <person name="Shea T."/>
            <person name="Sisk P."/>
            <person name="Sykes S."/>
            <person name="Wortman J."/>
            <person name="Nusbaum C."/>
            <person name="Birren B."/>
        </authorList>
    </citation>
    <scope>NUCLEOTIDE SEQUENCE [LARGE SCALE GENOMIC DNA]</scope>
    <source>
        <strain evidence="4">ATCC 38817</strain>
    </source>
</reference>
<dbReference type="PANTHER" id="PTHR23077:SF117">
    <property type="entry name" value="AAA+ ATPASE DOMAIN-CONTAINING PROTEIN"/>
    <property type="match status" value="1"/>
</dbReference>
<evidence type="ECO:0000313" key="4">
    <source>
        <dbReference type="EMBL" id="KCV68022.1"/>
    </source>
</evidence>
<dbReference type="OMA" id="ECPKGVL"/>
<dbReference type="AlphaFoldDB" id="A0A058Z3F1"/>
<dbReference type="OrthoDB" id="5421at2759"/>
<evidence type="ECO:0000259" key="3">
    <source>
        <dbReference type="SMART" id="SM00382"/>
    </source>
</evidence>
<dbReference type="Gene3D" id="3.40.50.300">
    <property type="entry name" value="P-loop containing nucleotide triphosphate hydrolases"/>
    <property type="match status" value="2"/>
</dbReference>
<dbReference type="GeneID" id="20530215"/>
<protein>
    <recommendedName>
        <fullName evidence="3">AAA+ ATPase domain-containing protein</fullName>
    </recommendedName>
</protein>
<evidence type="ECO:0000256" key="2">
    <source>
        <dbReference type="ARBA" id="ARBA00022840"/>
    </source>
</evidence>
<dbReference type="Pfam" id="PF00004">
    <property type="entry name" value="AAA"/>
    <property type="match status" value="2"/>
</dbReference>
<accession>A0A058Z3F1</accession>
<dbReference type="InterPro" id="IPR027417">
    <property type="entry name" value="P-loop_NTPase"/>
</dbReference>
<dbReference type="InterPro" id="IPR003959">
    <property type="entry name" value="ATPase_AAA_core"/>
</dbReference>
<dbReference type="EMBL" id="KB932211">
    <property type="protein sequence ID" value="KCV68022.1"/>
    <property type="molecule type" value="Genomic_DNA"/>
</dbReference>
<dbReference type="FunFam" id="3.40.50.300:FF:000061">
    <property type="entry name" value="ATPase family, AAA domain-containing 2"/>
    <property type="match status" value="1"/>
</dbReference>
<name>A0A058Z3F1_FONAL</name>
<dbReference type="PANTHER" id="PTHR23077">
    <property type="entry name" value="AAA-FAMILY ATPASE"/>
    <property type="match status" value="1"/>
</dbReference>
<dbReference type="Pfam" id="PF17862">
    <property type="entry name" value="AAA_lid_3"/>
    <property type="match status" value="2"/>
</dbReference>
<dbReference type="SMART" id="SM00382">
    <property type="entry name" value="AAA"/>
    <property type="match status" value="2"/>
</dbReference>
<dbReference type="STRING" id="691883.A0A058Z3F1"/>
<dbReference type="SUPFAM" id="SSF52540">
    <property type="entry name" value="P-loop containing nucleoside triphosphate hydrolases"/>
    <property type="match status" value="2"/>
</dbReference>
<dbReference type="InterPro" id="IPR003593">
    <property type="entry name" value="AAA+_ATPase"/>
</dbReference>
<keyword evidence="2" id="KW-0067">ATP-binding</keyword>
<dbReference type="Gene3D" id="1.10.8.60">
    <property type="match status" value="2"/>
</dbReference>
<dbReference type="GO" id="GO:0016887">
    <property type="term" value="F:ATP hydrolysis activity"/>
    <property type="evidence" value="ECO:0007669"/>
    <property type="project" value="InterPro"/>
</dbReference>
<keyword evidence="1" id="KW-0547">Nucleotide-binding</keyword>